<organism evidence="1 2">
    <name type="scientific">Irpex rosettiformis</name>
    <dbReference type="NCBI Taxonomy" id="378272"/>
    <lineage>
        <taxon>Eukaryota</taxon>
        <taxon>Fungi</taxon>
        <taxon>Dikarya</taxon>
        <taxon>Basidiomycota</taxon>
        <taxon>Agaricomycotina</taxon>
        <taxon>Agaricomycetes</taxon>
        <taxon>Polyporales</taxon>
        <taxon>Irpicaceae</taxon>
        <taxon>Irpex</taxon>
    </lineage>
</organism>
<protein>
    <submittedName>
        <fullName evidence="1">Uncharacterized protein</fullName>
    </submittedName>
</protein>
<sequence length="146" mass="17067">LGSLSAILGNLLRQRCFKELGPLFTFEVTIQPDHKLITTGPYAYVRHPSYLGIYMTLLGPSVMAVARGSWIRECWLSLGWWWTYVPTLGQLVMFALLAFWTVKVLFALRSTNRRMVVEDQELHGVFGEVWEEYERRVPWKLVPWVY</sequence>
<evidence type="ECO:0000313" key="1">
    <source>
        <dbReference type="EMBL" id="KAI0084952.1"/>
    </source>
</evidence>
<name>A0ACB8TSD1_9APHY</name>
<dbReference type="EMBL" id="MU274936">
    <property type="protein sequence ID" value="KAI0084952.1"/>
    <property type="molecule type" value="Genomic_DNA"/>
</dbReference>
<feature type="non-terminal residue" evidence="1">
    <location>
        <position position="1"/>
    </location>
</feature>
<comment type="caution">
    <text evidence="1">The sequence shown here is derived from an EMBL/GenBank/DDBJ whole genome shotgun (WGS) entry which is preliminary data.</text>
</comment>
<keyword evidence="2" id="KW-1185">Reference proteome</keyword>
<reference evidence="1" key="1">
    <citation type="journal article" date="2021" name="Environ. Microbiol.">
        <title>Gene family expansions and transcriptome signatures uncover fungal adaptations to wood decay.</title>
        <authorList>
            <person name="Hage H."/>
            <person name="Miyauchi S."/>
            <person name="Viragh M."/>
            <person name="Drula E."/>
            <person name="Min B."/>
            <person name="Chaduli D."/>
            <person name="Navarro D."/>
            <person name="Favel A."/>
            <person name="Norest M."/>
            <person name="Lesage-Meessen L."/>
            <person name="Balint B."/>
            <person name="Merenyi Z."/>
            <person name="de Eugenio L."/>
            <person name="Morin E."/>
            <person name="Martinez A.T."/>
            <person name="Baldrian P."/>
            <person name="Stursova M."/>
            <person name="Martinez M.J."/>
            <person name="Novotny C."/>
            <person name="Magnuson J.K."/>
            <person name="Spatafora J.W."/>
            <person name="Maurice S."/>
            <person name="Pangilinan J."/>
            <person name="Andreopoulos W."/>
            <person name="LaButti K."/>
            <person name="Hundley H."/>
            <person name="Na H."/>
            <person name="Kuo A."/>
            <person name="Barry K."/>
            <person name="Lipzen A."/>
            <person name="Henrissat B."/>
            <person name="Riley R."/>
            <person name="Ahrendt S."/>
            <person name="Nagy L.G."/>
            <person name="Grigoriev I.V."/>
            <person name="Martin F."/>
            <person name="Rosso M.N."/>
        </authorList>
    </citation>
    <scope>NUCLEOTIDE SEQUENCE</scope>
    <source>
        <strain evidence="1">CBS 384.51</strain>
    </source>
</reference>
<gene>
    <name evidence="1" type="ORF">BDY19DRAFT_878278</name>
</gene>
<evidence type="ECO:0000313" key="2">
    <source>
        <dbReference type="Proteomes" id="UP001055072"/>
    </source>
</evidence>
<dbReference type="Proteomes" id="UP001055072">
    <property type="component" value="Unassembled WGS sequence"/>
</dbReference>
<feature type="non-terminal residue" evidence="1">
    <location>
        <position position="146"/>
    </location>
</feature>
<proteinExistence type="predicted"/>
<accession>A0ACB8TSD1</accession>